<dbReference type="EMBL" id="CP101185">
    <property type="protein sequence ID" value="UYV95854.1"/>
    <property type="molecule type" value="Genomic_DNA"/>
</dbReference>
<proteinExistence type="predicted"/>
<accession>A0AAX3ED41</accession>
<evidence type="ECO:0000256" key="1">
    <source>
        <dbReference type="SAM" id="Phobius"/>
    </source>
</evidence>
<keyword evidence="3" id="KW-1185">Reference proteome</keyword>
<evidence type="ECO:0000313" key="2">
    <source>
        <dbReference type="EMBL" id="UYV95854.1"/>
    </source>
</evidence>
<keyword evidence="1" id="KW-1133">Transmembrane helix</keyword>
<keyword evidence="1" id="KW-0812">Transmembrane</keyword>
<dbReference type="Proteomes" id="UP001163293">
    <property type="component" value="Chromosome"/>
</dbReference>
<protein>
    <submittedName>
        <fullName evidence="2">Uncharacterized protein</fullName>
    </submittedName>
</protein>
<gene>
    <name evidence="2" type="ORF">NL394_12220</name>
</gene>
<dbReference type="AlphaFoldDB" id="A0AAX3ED41"/>
<feature type="transmembrane region" description="Helical" evidence="1">
    <location>
        <begin position="98"/>
        <end position="118"/>
    </location>
</feature>
<keyword evidence="1" id="KW-0472">Membrane</keyword>
<organism evidence="2 3">
    <name type="scientific">Paenarthrobacter ureafaciens</name>
    <dbReference type="NCBI Taxonomy" id="37931"/>
    <lineage>
        <taxon>Bacteria</taxon>
        <taxon>Bacillati</taxon>
        <taxon>Actinomycetota</taxon>
        <taxon>Actinomycetes</taxon>
        <taxon>Micrococcales</taxon>
        <taxon>Micrococcaceae</taxon>
        <taxon>Paenarthrobacter</taxon>
    </lineage>
</organism>
<reference evidence="2" key="1">
    <citation type="submission" date="2022-07" db="EMBL/GenBank/DDBJ databases">
        <authorList>
            <person name="Wu T."/>
        </authorList>
    </citation>
    <scope>NUCLEOTIDE SEQUENCE</scope>
    <source>
        <strain evidence="2">SD-1</strain>
    </source>
</reference>
<dbReference type="RefSeq" id="WP_069694901.1">
    <property type="nucleotide sequence ID" value="NZ_CP043010.1"/>
</dbReference>
<evidence type="ECO:0000313" key="3">
    <source>
        <dbReference type="Proteomes" id="UP001163293"/>
    </source>
</evidence>
<sequence>MVQQALGHLVHDPGNIGPALEKIDAALAAPDQDGVSVAELEQAKAALQTGNSTQGRVLLQESISVALSTLRPATGEETGTTVLLDPLPPRSGLTGADWGILTVSMLAVLTGLVLAYMFRPAENVHELRLLLAWKHRRQEVPPKHERSRRKER</sequence>
<name>A0AAX3ED41_PAEUR</name>